<feature type="transmembrane region" description="Helical" evidence="9">
    <location>
        <begin position="187"/>
        <end position="210"/>
    </location>
</feature>
<evidence type="ECO:0000256" key="7">
    <source>
        <dbReference type="ARBA" id="ARBA00023136"/>
    </source>
</evidence>
<keyword evidence="4" id="KW-1003">Cell membrane</keyword>
<evidence type="ECO:0000313" key="10">
    <source>
        <dbReference type="EMBL" id="ELR24166.1"/>
    </source>
</evidence>
<evidence type="ECO:0008006" key="12">
    <source>
        <dbReference type="Google" id="ProtNLM"/>
    </source>
</evidence>
<dbReference type="VEuPathDB" id="AmoebaDB:ACA1_376260"/>
<feature type="transmembrane region" description="Helical" evidence="9">
    <location>
        <begin position="27"/>
        <end position="46"/>
    </location>
</feature>
<dbReference type="OrthoDB" id="205872at2759"/>
<keyword evidence="11" id="KW-1185">Reference proteome</keyword>
<feature type="compositionally biased region" description="Acidic residues" evidence="8">
    <location>
        <begin position="346"/>
        <end position="356"/>
    </location>
</feature>
<feature type="transmembrane region" description="Helical" evidence="9">
    <location>
        <begin position="148"/>
        <end position="166"/>
    </location>
</feature>
<feature type="transmembrane region" description="Helical" evidence="9">
    <location>
        <begin position="216"/>
        <end position="239"/>
    </location>
</feature>
<feature type="region of interest" description="Disordered" evidence="8">
    <location>
        <begin position="346"/>
        <end position="371"/>
    </location>
</feature>
<evidence type="ECO:0000256" key="1">
    <source>
        <dbReference type="ARBA" id="ARBA00004651"/>
    </source>
</evidence>
<feature type="transmembrane region" description="Helical" evidence="9">
    <location>
        <begin position="67"/>
        <end position="90"/>
    </location>
</feature>
<dbReference type="PANTHER" id="PTHR21716:SF53">
    <property type="entry name" value="PERMEASE PERM-RELATED"/>
    <property type="match status" value="1"/>
</dbReference>
<dbReference type="AlphaFoldDB" id="L8HIF8"/>
<keyword evidence="5 9" id="KW-0812">Transmembrane</keyword>
<dbReference type="Proteomes" id="UP000011083">
    <property type="component" value="Unassembled WGS sequence"/>
</dbReference>
<feature type="transmembrane region" description="Helical" evidence="9">
    <location>
        <begin position="280"/>
        <end position="304"/>
    </location>
</feature>
<dbReference type="PANTHER" id="PTHR21716">
    <property type="entry name" value="TRANSMEMBRANE PROTEIN"/>
    <property type="match status" value="1"/>
</dbReference>
<dbReference type="STRING" id="1257118.L8HIF8"/>
<organism evidence="10 11">
    <name type="scientific">Acanthamoeba castellanii (strain ATCC 30010 / Neff)</name>
    <dbReference type="NCBI Taxonomy" id="1257118"/>
    <lineage>
        <taxon>Eukaryota</taxon>
        <taxon>Amoebozoa</taxon>
        <taxon>Discosea</taxon>
        <taxon>Longamoebia</taxon>
        <taxon>Centramoebida</taxon>
        <taxon>Acanthamoebidae</taxon>
        <taxon>Acanthamoeba</taxon>
    </lineage>
</organism>
<dbReference type="OMA" id="IVCAETE"/>
<evidence type="ECO:0000256" key="5">
    <source>
        <dbReference type="ARBA" id="ARBA00022692"/>
    </source>
</evidence>
<feature type="transmembrane region" description="Helical" evidence="9">
    <location>
        <begin position="251"/>
        <end position="268"/>
    </location>
</feature>
<evidence type="ECO:0000313" key="11">
    <source>
        <dbReference type="Proteomes" id="UP000011083"/>
    </source>
</evidence>
<keyword evidence="7 9" id="KW-0472">Membrane</keyword>
<keyword evidence="6 9" id="KW-1133">Transmembrane helix</keyword>
<dbReference type="Pfam" id="PF01594">
    <property type="entry name" value="AI-2E_transport"/>
    <property type="match status" value="1"/>
</dbReference>
<dbReference type="GeneID" id="14925172"/>
<evidence type="ECO:0000256" key="2">
    <source>
        <dbReference type="ARBA" id="ARBA00009773"/>
    </source>
</evidence>
<evidence type="ECO:0000256" key="9">
    <source>
        <dbReference type="SAM" id="Phobius"/>
    </source>
</evidence>
<dbReference type="RefSeq" id="XP_004353694.1">
    <property type="nucleotide sequence ID" value="XM_004353642.1"/>
</dbReference>
<proteinExistence type="inferred from homology"/>
<sequence>MREAITTISLLMIGIYALGVMLIELSFILVPLVFSRFLVFIFAPLIKALSVRRGRDGQETGIPRWAAVLVCLLVIFLFLAILILIIGFTIESIVSDAHTYVEEFNHAFRGIFQFAEKFGYTREEIYELLPHINVGELALEILQSLFDLIPQIILVLLIVVYMLLDIELSLDQKKSKLEDMIDVQIRSYIIIHGIVSLIVGAGTAVILFVFNIDLVLFFGLITFVLNFIPNVGSFVATILPLPFVILNPHFAVWKFFAVGFCLCALHVIEPQILGDHMEVPPITVIICLLFWASVWGIVGAILSVPLTTSIKVYLENIDHPATQALAGMIVGNFGFFDTSKDVHEDDFTDSEDEGDHYDEREDERIPILAKH</sequence>
<evidence type="ECO:0000256" key="3">
    <source>
        <dbReference type="ARBA" id="ARBA00022448"/>
    </source>
</evidence>
<name>L8HIF8_ACACF</name>
<reference evidence="10 11" key="1">
    <citation type="journal article" date="2013" name="Genome Biol.">
        <title>Genome of Acanthamoeba castellanii highlights extensive lateral gene transfer and early evolution of tyrosine kinase signaling.</title>
        <authorList>
            <person name="Clarke M."/>
            <person name="Lohan A.J."/>
            <person name="Liu B."/>
            <person name="Lagkouvardos I."/>
            <person name="Roy S."/>
            <person name="Zafar N."/>
            <person name="Bertelli C."/>
            <person name="Schilde C."/>
            <person name="Kianianmomeni A."/>
            <person name="Burglin T.R."/>
            <person name="Frech C."/>
            <person name="Turcotte B."/>
            <person name="Kopec K.O."/>
            <person name="Synnott J.M."/>
            <person name="Choo C."/>
            <person name="Paponov I."/>
            <person name="Finkler A."/>
            <person name="Soon Heng Tan C."/>
            <person name="Hutchins A.P."/>
            <person name="Weinmeier T."/>
            <person name="Rattei T."/>
            <person name="Chu J.S."/>
            <person name="Gimenez G."/>
            <person name="Irimia M."/>
            <person name="Rigden D.J."/>
            <person name="Fitzpatrick D.A."/>
            <person name="Lorenzo-Morales J."/>
            <person name="Bateman A."/>
            <person name="Chiu C.H."/>
            <person name="Tang P."/>
            <person name="Hegemann P."/>
            <person name="Fromm H."/>
            <person name="Raoult D."/>
            <person name="Greub G."/>
            <person name="Miranda-Saavedra D."/>
            <person name="Chen N."/>
            <person name="Nash P."/>
            <person name="Ginger M.L."/>
            <person name="Horn M."/>
            <person name="Schaap P."/>
            <person name="Caler L."/>
            <person name="Loftus B."/>
        </authorList>
    </citation>
    <scope>NUCLEOTIDE SEQUENCE [LARGE SCALE GENOMIC DNA]</scope>
    <source>
        <strain evidence="10 11">Neff</strain>
    </source>
</reference>
<gene>
    <name evidence="10" type="ORF">ACA1_376260</name>
</gene>
<dbReference type="GO" id="GO:0055085">
    <property type="term" value="P:transmembrane transport"/>
    <property type="evidence" value="ECO:0007669"/>
    <property type="project" value="TreeGrafter"/>
</dbReference>
<dbReference type="KEGG" id="acan:ACA1_376260"/>
<protein>
    <recommendedName>
        <fullName evidence="12">AI-2E family transporter</fullName>
    </recommendedName>
</protein>
<evidence type="ECO:0000256" key="4">
    <source>
        <dbReference type="ARBA" id="ARBA00022475"/>
    </source>
</evidence>
<accession>L8HIF8</accession>
<keyword evidence="3" id="KW-0813">Transport</keyword>
<dbReference type="InterPro" id="IPR002549">
    <property type="entry name" value="AI-2E-like"/>
</dbReference>
<comment type="subcellular location">
    <subcellularLocation>
        <location evidence="1">Cell membrane</location>
        <topology evidence="1">Multi-pass membrane protein</topology>
    </subcellularLocation>
</comment>
<dbReference type="GO" id="GO:0005886">
    <property type="term" value="C:plasma membrane"/>
    <property type="evidence" value="ECO:0007669"/>
    <property type="project" value="UniProtKB-SubCell"/>
</dbReference>
<evidence type="ECO:0000256" key="6">
    <source>
        <dbReference type="ARBA" id="ARBA00022989"/>
    </source>
</evidence>
<evidence type="ECO:0000256" key="8">
    <source>
        <dbReference type="SAM" id="MobiDB-lite"/>
    </source>
</evidence>
<comment type="similarity">
    <text evidence="2">Belongs to the autoinducer-2 exporter (AI-2E) (TC 2.A.86) family.</text>
</comment>
<dbReference type="EMBL" id="KB007836">
    <property type="protein sequence ID" value="ELR24166.1"/>
    <property type="molecule type" value="Genomic_DNA"/>
</dbReference>